<sequence>MEEGSSWVFNVAARHESFLIKIKKFLPSMFIVFHISSGRESTKKVVGLLIDHEDLRWKITSLKASRGEPTSFKTRIISVQTNLLSSATCWHGADISNVCLVLTPAQQN</sequence>
<reference evidence="1 2" key="1">
    <citation type="journal article" date="2016" name="Sci. Rep.">
        <title>The genome sequence of the outbreeding globe artichoke constructed de novo incorporating a phase-aware low-pass sequencing strategy of F1 progeny.</title>
        <authorList>
            <person name="Scaglione D."/>
            <person name="Reyes-Chin-Wo S."/>
            <person name="Acquadro A."/>
            <person name="Froenicke L."/>
            <person name="Portis E."/>
            <person name="Beitel C."/>
            <person name="Tirone M."/>
            <person name="Mauro R."/>
            <person name="Lo Monaco A."/>
            <person name="Mauromicale G."/>
            <person name="Faccioli P."/>
            <person name="Cattivelli L."/>
            <person name="Rieseberg L."/>
            <person name="Michelmore R."/>
            <person name="Lanteri S."/>
        </authorList>
    </citation>
    <scope>NUCLEOTIDE SEQUENCE [LARGE SCALE GENOMIC DNA]</scope>
    <source>
        <strain evidence="1">2C</strain>
    </source>
</reference>
<dbReference type="Gramene" id="KVI04310">
    <property type="protein sequence ID" value="KVI04310"/>
    <property type="gene ID" value="Ccrd_017384"/>
</dbReference>
<keyword evidence="2" id="KW-1185">Reference proteome</keyword>
<dbReference type="AlphaFoldDB" id="A0A103Y869"/>
<evidence type="ECO:0000313" key="1">
    <source>
        <dbReference type="EMBL" id="KVI04310.1"/>
    </source>
</evidence>
<accession>A0A103Y869</accession>
<dbReference type="EMBL" id="LEKV01002238">
    <property type="protein sequence ID" value="KVI04310.1"/>
    <property type="molecule type" value="Genomic_DNA"/>
</dbReference>
<evidence type="ECO:0000313" key="2">
    <source>
        <dbReference type="Proteomes" id="UP000243975"/>
    </source>
</evidence>
<dbReference type="Proteomes" id="UP000243975">
    <property type="component" value="Unassembled WGS sequence"/>
</dbReference>
<gene>
    <name evidence="1" type="ORF">Ccrd_017384</name>
</gene>
<comment type="caution">
    <text evidence="1">The sequence shown here is derived from an EMBL/GenBank/DDBJ whole genome shotgun (WGS) entry which is preliminary data.</text>
</comment>
<protein>
    <submittedName>
        <fullName evidence="1">Uncharacterized protein</fullName>
    </submittedName>
</protein>
<proteinExistence type="predicted"/>
<name>A0A103Y869_CYNCS</name>
<organism evidence="1 2">
    <name type="scientific">Cynara cardunculus var. scolymus</name>
    <name type="common">Globe artichoke</name>
    <name type="synonym">Cynara scolymus</name>
    <dbReference type="NCBI Taxonomy" id="59895"/>
    <lineage>
        <taxon>Eukaryota</taxon>
        <taxon>Viridiplantae</taxon>
        <taxon>Streptophyta</taxon>
        <taxon>Embryophyta</taxon>
        <taxon>Tracheophyta</taxon>
        <taxon>Spermatophyta</taxon>
        <taxon>Magnoliopsida</taxon>
        <taxon>eudicotyledons</taxon>
        <taxon>Gunneridae</taxon>
        <taxon>Pentapetalae</taxon>
        <taxon>asterids</taxon>
        <taxon>campanulids</taxon>
        <taxon>Asterales</taxon>
        <taxon>Asteraceae</taxon>
        <taxon>Carduoideae</taxon>
        <taxon>Cardueae</taxon>
        <taxon>Carduinae</taxon>
        <taxon>Cynara</taxon>
    </lineage>
</organism>